<feature type="signal peptide" evidence="2">
    <location>
        <begin position="1"/>
        <end position="23"/>
    </location>
</feature>
<comment type="caution">
    <text evidence="3">The sequence shown here is derived from an EMBL/GenBank/DDBJ whole genome shotgun (WGS) entry which is preliminary data.</text>
</comment>
<protein>
    <recommendedName>
        <fullName evidence="5">Death domain-containing protein</fullName>
    </recommendedName>
</protein>
<dbReference type="Gene3D" id="1.10.533.10">
    <property type="entry name" value="Death Domain, Fas"/>
    <property type="match status" value="1"/>
</dbReference>
<gene>
    <name evidence="3" type="ORF">WMY93_028070</name>
</gene>
<evidence type="ECO:0000313" key="4">
    <source>
        <dbReference type="Proteomes" id="UP001460270"/>
    </source>
</evidence>
<feature type="chain" id="PRO_5043855596" description="Death domain-containing protein" evidence="2">
    <location>
        <begin position="24"/>
        <end position="232"/>
    </location>
</feature>
<organism evidence="3 4">
    <name type="scientific">Mugilogobius chulae</name>
    <name type="common">yellowstripe goby</name>
    <dbReference type="NCBI Taxonomy" id="88201"/>
    <lineage>
        <taxon>Eukaryota</taxon>
        <taxon>Metazoa</taxon>
        <taxon>Chordata</taxon>
        <taxon>Craniata</taxon>
        <taxon>Vertebrata</taxon>
        <taxon>Euteleostomi</taxon>
        <taxon>Actinopterygii</taxon>
        <taxon>Neopterygii</taxon>
        <taxon>Teleostei</taxon>
        <taxon>Neoteleostei</taxon>
        <taxon>Acanthomorphata</taxon>
        <taxon>Gobiaria</taxon>
        <taxon>Gobiiformes</taxon>
        <taxon>Gobioidei</taxon>
        <taxon>Gobiidae</taxon>
        <taxon>Gobionellinae</taxon>
        <taxon>Mugilogobius</taxon>
    </lineage>
</organism>
<dbReference type="InterPro" id="IPR011029">
    <property type="entry name" value="DEATH-like_dom_sf"/>
</dbReference>
<evidence type="ECO:0000313" key="3">
    <source>
        <dbReference type="EMBL" id="KAK7884947.1"/>
    </source>
</evidence>
<evidence type="ECO:0008006" key="5">
    <source>
        <dbReference type="Google" id="ProtNLM"/>
    </source>
</evidence>
<keyword evidence="1" id="KW-1133">Transmembrane helix</keyword>
<accession>A0AAW0MZ04</accession>
<proteinExistence type="predicted"/>
<reference evidence="4" key="1">
    <citation type="submission" date="2024-04" db="EMBL/GenBank/DDBJ databases">
        <title>Salinicola lusitanus LLJ914,a marine bacterium isolated from the Okinawa Trough.</title>
        <authorList>
            <person name="Li J."/>
        </authorList>
    </citation>
    <scope>NUCLEOTIDE SEQUENCE [LARGE SCALE GENOMIC DNA]</scope>
</reference>
<feature type="transmembrane region" description="Helical" evidence="1">
    <location>
        <begin position="204"/>
        <end position="226"/>
    </location>
</feature>
<evidence type="ECO:0000256" key="1">
    <source>
        <dbReference type="SAM" id="Phobius"/>
    </source>
</evidence>
<dbReference type="EMBL" id="JBBPFD010000020">
    <property type="protein sequence ID" value="KAK7884947.1"/>
    <property type="molecule type" value="Genomic_DNA"/>
</dbReference>
<dbReference type="AlphaFoldDB" id="A0AAW0MZ04"/>
<dbReference type="Proteomes" id="UP001460270">
    <property type="component" value="Unassembled WGS sequence"/>
</dbReference>
<keyword evidence="2" id="KW-0732">Signal</keyword>
<keyword evidence="4" id="KW-1185">Reference proteome</keyword>
<keyword evidence="1" id="KW-0812">Transmembrane</keyword>
<name>A0AAW0MZ04_9GOBI</name>
<sequence>MEVWRCVFVLLLSSLSVIANVGAHQMERLVNLLTLKECEDLVVALSSSEDDIFKRLDRLSPENNVLSLQPLSKRRLASVYETESECRTALTDWLVENGEEMYYDSLTRALQHIGRTDVAVEVGKNMNQDQSLNLKHFVENYHETVSSFNVPEETNKGNGNNQDKKVALSDLSSKYCEGLTFYRGLALRVRIGPLTVVIPLLEGLSLGFFGTLLALLSLSCIVNHFYGTVPLS</sequence>
<evidence type="ECO:0000256" key="2">
    <source>
        <dbReference type="SAM" id="SignalP"/>
    </source>
</evidence>
<keyword evidence="1" id="KW-0472">Membrane</keyword>